<gene>
    <name evidence="8" type="ORF">TAGGR_336</name>
</gene>
<dbReference type="OrthoDB" id="24360at2"/>
<comment type="similarity">
    <text evidence="2">Belongs to the CRISPR-associated Csm5 family.</text>
</comment>
<organism evidence="8 9">
    <name type="scientific">Thermodesulfovibrio aggregans</name>
    <dbReference type="NCBI Taxonomy" id="86166"/>
    <lineage>
        <taxon>Bacteria</taxon>
        <taxon>Pseudomonadati</taxon>
        <taxon>Nitrospirota</taxon>
        <taxon>Thermodesulfovibrionia</taxon>
        <taxon>Thermodesulfovibrionales</taxon>
        <taxon>Thermodesulfovibrionaceae</taxon>
        <taxon>Thermodesulfovibrio</taxon>
    </lineage>
</organism>
<evidence type="ECO:0000313" key="8">
    <source>
        <dbReference type="EMBL" id="GAQ95564.1"/>
    </source>
</evidence>
<dbReference type="Proteomes" id="UP000054976">
    <property type="component" value="Unassembled WGS sequence"/>
</dbReference>
<dbReference type="NCBIfam" id="TIGR01899">
    <property type="entry name" value="cas_TM1807_csm5"/>
    <property type="match status" value="1"/>
</dbReference>
<dbReference type="GO" id="GO:0051607">
    <property type="term" value="P:defense response to virus"/>
    <property type="evidence" value="ECO:0007669"/>
    <property type="project" value="UniProtKB-KW"/>
</dbReference>
<keyword evidence="4" id="KW-0694">RNA-binding</keyword>
<proteinExistence type="inferred from homology"/>
<dbReference type="AlphaFoldDB" id="A0A0U9HRA7"/>
<comment type="function">
    <text evidence="1">This subunit might be involved in maturation of a crRNA intermediate to its mature form.</text>
</comment>
<keyword evidence="5" id="KW-0051">Antiviral defense</keyword>
<dbReference type="PANTHER" id="PTHR38007">
    <property type="entry name" value="CRISPR SYSTEM CMS PROTEIN CSM5"/>
    <property type="match status" value="1"/>
</dbReference>
<dbReference type="GO" id="GO:0003723">
    <property type="term" value="F:RNA binding"/>
    <property type="evidence" value="ECO:0007669"/>
    <property type="project" value="UniProtKB-KW"/>
</dbReference>
<feature type="domain" description="CRISPR type III-associated protein" evidence="7">
    <location>
        <begin position="6"/>
        <end position="236"/>
    </location>
</feature>
<evidence type="ECO:0000256" key="6">
    <source>
        <dbReference type="ARBA" id="ARBA00031720"/>
    </source>
</evidence>
<evidence type="ECO:0000256" key="5">
    <source>
        <dbReference type="ARBA" id="ARBA00023118"/>
    </source>
</evidence>
<evidence type="ECO:0000256" key="3">
    <source>
        <dbReference type="ARBA" id="ARBA00016113"/>
    </source>
</evidence>
<sequence length="356" mass="41675">MNYEIKLHTLTPVHIGCDDSYTPVEFIIDTDRNTLIQFDLFEFIENLSPEEWQEFNSIASNPSPIALVHIYRFYSKMKGKIKGRELPIPNELSKRYTEVKQLKNDRDMLKGFNEFEIPRTFYNPYTLEPIVPGSSIKGSLRTAFVEALIKEHDRNRLERKEYNQIEEELLGGKMQKDPFRLLKISDFEPENSVKTKILYQINVRKERETSRESLSIPIEVIPEGALFRGTIKIESPIEGSGIRKSIEFKDLLLKSHSHYAKIFNKEIDLRKIKNFKLPNITQFRDGLKEKYFILRIGKHSGAEAVTWEGLRKIRVRTREGIQRRSESTTIWLASQEKKPKSFINAMPFGWVMLEVC</sequence>
<dbReference type="EMBL" id="BCNO01000003">
    <property type="protein sequence ID" value="GAQ95564.1"/>
    <property type="molecule type" value="Genomic_DNA"/>
</dbReference>
<evidence type="ECO:0000256" key="4">
    <source>
        <dbReference type="ARBA" id="ARBA00022884"/>
    </source>
</evidence>
<dbReference type="Pfam" id="PF03787">
    <property type="entry name" value="RAMPs"/>
    <property type="match status" value="1"/>
</dbReference>
<dbReference type="STRING" id="86166.TAGGR_336"/>
<keyword evidence="9" id="KW-1185">Reference proteome</keyword>
<reference evidence="9" key="1">
    <citation type="submission" date="2016-01" db="EMBL/GenBank/DDBJ databases">
        <title>Draft genome sequence of Thermodesulfovibrio aggregans strain TGE-P1.</title>
        <authorList>
            <person name="Sekiguchi Y."/>
            <person name="Ohashi A."/>
            <person name="Matsuura N."/>
            <person name="Tourlousse M.D."/>
        </authorList>
    </citation>
    <scope>NUCLEOTIDE SEQUENCE [LARGE SCALE GENOMIC DNA]</scope>
    <source>
        <strain evidence="9">TGE-P1</strain>
    </source>
</reference>
<comment type="caution">
    <text evidence="8">The sequence shown here is derived from an EMBL/GenBank/DDBJ whole genome shotgun (WGS) entry which is preliminary data.</text>
</comment>
<evidence type="ECO:0000259" key="7">
    <source>
        <dbReference type="Pfam" id="PF03787"/>
    </source>
</evidence>
<dbReference type="RefSeq" id="WP_059177001.1">
    <property type="nucleotide sequence ID" value="NZ_BCNO01000003.1"/>
</dbReference>
<dbReference type="PANTHER" id="PTHR38007:SF1">
    <property type="entry name" value="CRISPR SYSTEM CMS PROTEIN CSM5"/>
    <property type="match status" value="1"/>
</dbReference>
<dbReference type="InterPro" id="IPR005537">
    <property type="entry name" value="RAMP_III_fam"/>
</dbReference>
<evidence type="ECO:0000313" key="9">
    <source>
        <dbReference type="Proteomes" id="UP000054976"/>
    </source>
</evidence>
<evidence type="ECO:0000256" key="1">
    <source>
        <dbReference type="ARBA" id="ARBA00003088"/>
    </source>
</evidence>
<evidence type="ECO:0000256" key="2">
    <source>
        <dbReference type="ARBA" id="ARBA00006680"/>
    </source>
</evidence>
<protein>
    <recommendedName>
        <fullName evidence="3">CRISPR system Cms protein Csm5</fullName>
    </recommendedName>
    <alternativeName>
        <fullName evidence="6">CRISPR type III A-associated protein Csm5</fullName>
    </alternativeName>
</protein>
<accession>A0A0U9HRA7</accession>
<dbReference type="InterPro" id="IPR010173">
    <property type="entry name" value="CRISPR-assoc_Csm5"/>
</dbReference>
<name>A0A0U9HRA7_9BACT</name>